<evidence type="ECO:0000313" key="1">
    <source>
        <dbReference type="EMBL" id="QWS32973.1"/>
    </source>
</evidence>
<gene>
    <name evidence="1" type="ORF">KM842_12010</name>
</gene>
<sequence length="397" mass="43228">MTAVDARAARRATREDRRVVLHAHRAGYLALRGITRLGRVVRVPGVGVVVSDAARMRQILLDPTTYSKVGPGGSDQLWTPIIGPRGLLNMDGEEHAHLRRKLTPLFSQRFLRSIVDEVLTPEMARFEAALARHEDVDVVAVIERAAARIICRLTGYPEADAAAQLARAREILGFVTLTTKQFSDAQLAVVHDKLAVLNESTRAAYRSAAPGTVPALMRAEGITEDDTVSVVTAMIVAGTETIVSFAPRFTNLVVESGHLAHLAQHPEDVPTAVAEAMRVTVPSPVMIRSVLRDHRVDGVRVRAGERMVLANIFACARAGDFDPFRPVPKEMRQLWFGAGAHFCIGMPLATLEAEVFAAALARAAAAGPIRVVTRVRKQRTMAASYRRLVIRSEAAAR</sequence>
<dbReference type="Proteomes" id="UP000681794">
    <property type="component" value="Chromosome"/>
</dbReference>
<protein>
    <submittedName>
        <fullName evidence="1">Cytochrome P450</fullName>
    </submittedName>
</protein>
<keyword evidence="2" id="KW-1185">Reference proteome</keyword>
<name>A0ACD1E1Z3_9MICO</name>
<reference evidence="1" key="1">
    <citation type="submission" date="2021-06" db="EMBL/GenBank/DDBJ databases">
        <authorList>
            <person name="Ellington A.J."/>
            <person name="Bryan N.C."/>
            <person name="Christner B.C."/>
            <person name="Reisch C.R."/>
        </authorList>
    </citation>
    <scope>NUCLEOTIDE SEQUENCE</scope>
    <source>
        <strain evidence="1">L6-1</strain>
    </source>
</reference>
<accession>A0ACD1E1Z3</accession>
<proteinExistence type="predicted"/>
<evidence type="ECO:0000313" key="2">
    <source>
        <dbReference type="Proteomes" id="UP000681794"/>
    </source>
</evidence>
<organism evidence="1 2">
    <name type="scientific">Curtobacterium aetherium</name>
    <dbReference type="NCBI Taxonomy" id="2841594"/>
    <lineage>
        <taxon>Bacteria</taxon>
        <taxon>Bacillati</taxon>
        <taxon>Actinomycetota</taxon>
        <taxon>Actinomycetes</taxon>
        <taxon>Micrococcales</taxon>
        <taxon>Microbacteriaceae</taxon>
        <taxon>Curtobacterium</taxon>
    </lineage>
</organism>
<dbReference type="EMBL" id="CP076544">
    <property type="protein sequence ID" value="QWS32973.1"/>
    <property type="molecule type" value="Genomic_DNA"/>
</dbReference>